<name>A0AAD4L4C2_9EURO</name>
<dbReference type="GeneID" id="70249847"/>
<accession>A0AAD4L4C2</accession>
<evidence type="ECO:0000313" key="1">
    <source>
        <dbReference type="EMBL" id="KAH8704791.1"/>
    </source>
</evidence>
<reference evidence="1" key="1">
    <citation type="submission" date="2021-12" db="EMBL/GenBank/DDBJ databases">
        <title>Convergent genome expansion in fungi linked to evolution of root-endophyte symbiosis.</title>
        <authorList>
            <consortium name="DOE Joint Genome Institute"/>
            <person name="Ke Y.-H."/>
            <person name="Bonito G."/>
            <person name="Liao H.-L."/>
            <person name="Looney B."/>
            <person name="Rojas-Flechas A."/>
            <person name="Nash J."/>
            <person name="Hameed K."/>
            <person name="Schadt C."/>
            <person name="Martin F."/>
            <person name="Crous P.W."/>
            <person name="Miettinen O."/>
            <person name="Magnuson J.K."/>
            <person name="Labbe J."/>
            <person name="Jacobson D."/>
            <person name="Doktycz M.J."/>
            <person name="Veneault-Fourrey C."/>
            <person name="Kuo A."/>
            <person name="Mondo S."/>
            <person name="Calhoun S."/>
            <person name="Riley R."/>
            <person name="Ohm R."/>
            <person name="LaButti K."/>
            <person name="Andreopoulos B."/>
            <person name="Pangilinan J."/>
            <person name="Nolan M."/>
            <person name="Tritt A."/>
            <person name="Clum A."/>
            <person name="Lipzen A."/>
            <person name="Daum C."/>
            <person name="Barry K."/>
            <person name="Grigoriev I.V."/>
            <person name="Vilgalys R."/>
        </authorList>
    </citation>
    <scope>NUCLEOTIDE SEQUENCE</scope>
    <source>
        <strain evidence="1">PMI_201</strain>
    </source>
</reference>
<keyword evidence="2" id="KW-1185">Reference proteome</keyword>
<dbReference type="Proteomes" id="UP001201262">
    <property type="component" value="Unassembled WGS sequence"/>
</dbReference>
<comment type="caution">
    <text evidence="1">The sequence shown here is derived from an EMBL/GenBank/DDBJ whole genome shotgun (WGS) entry which is preliminary data.</text>
</comment>
<evidence type="ECO:0008006" key="3">
    <source>
        <dbReference type="Google" id="ProtNLM"/>
    </source>
</evidence>
<gene>
    <name evidence="1" type="ORF">BGW36DRAFT_421386</name>
</gene>
<dbReference type="AlphaFoldDB" id="A0AAD4L4C2"/>
<sequence>MKLFSILTYTLGFAPALTFANVNFLTIVKALPGKEDAADKFLASTIASFHEIRPVGQTALFGIKSFDNKFLVLEQYTSDEAALDWTYNATHVAACKPMAGLLDTSTVSVQSNASPETIQKFIQFLRPSSS</sequence>
<protein>
    <recommendedName>
        <fullName evidence="3">ABM domain-containing protein</fullName>
    </recommendedName>
</protein>
<dbReference type="Gene3D" id="3.30.70.100">
    <property type="match status" value="1"/>
</dbReference>
<proteinExistence type="predicted"/>
<dbReference type="EMBL" id="JAJTJA010000001">
    <property type="protein sequence ID" value="KAH8704791.1"/>
    <property type="molecule type" value="Genomic_DNA"/>
</dbReference>
<organism evidence="1 2">
    <name type="scientific">Talaromyces proteolyticus</name>
    <dbReference type="NCBI Taxonomy" id="1131652"/>
    <lineage>
        <taxon>Eukaryota</taxon>
        <taxon>Fungi</taxon>
        <taxon>Dikarya</taxon>
        <taxon>Ascomycota</taxon>
        <taxon>Pezizomycotina</taxon>
        <taxon>Eurotiomycetes</taxon>
        <taxon>Eurotiomycetidae</taxon>
        <taxon>Eurotiales</taxon>
        <taxon>Trichocomaceae</taxon>
        <taxon>Talaromyces</taxon>
        <taxon>Talaromyces sect. Bacilispori</taxon>
    </lineage>
</organism>
<evidence type="ECO:0000313" key="2">
    <source>
        <dbReference type="Proteomes" id="UP001201262"/>
    </source>
</evidence>
<dbReference type="RefSeq" id="XP_046077412.1">
    <property type="nucleotide sequence ID" value="XM_046219560.1"/>
</dbReference>